<name>A0A176VRY4_MARPO</name>
<feature type="compositionally biased region" description="Basic and acidic residues" evidence="1">
    <location>
        <begin position="129"/>
        <end position="138"/>
    </location>
</feature>
<evidence type="ECO:0000313" key="2">
    <source>
        <dbReference type="EMBL" id="OAE22616.1"/>
    </source>
</evidence>
<feature type="compositionally biased region" description="Polar residues" evidence="1">
    <location>
        <begin position="33"/>
        <end position="45"/>
    </location>
</feature>
<proteinExistence type="predicted"/>
<sequence length="311" mass="35616">MLKSVTKQLRTPKMRARPKNKAQDRVVVRKNSESSVAMSEGTASSAHEEAVREEDLWTLECEPLGAQVEGPLGEKVRSLEKRAATSGQCLQLSEKERVSSKERVKRFEEEVEEFLEIPSAQVSSGTAEPEDKKRSSAKEPKEVVVTFLNLLRDSVVPLLKYLDGKQEKYTVSEEAKFYVELLRNKNQSKRAASMKIAKDVARVVGECAARTATLQVHEEQLWAKKMECKVLWLGLVKQKELREEEELRTKGFWREIATMNTMTMDLRRRIKAQREALNVELRCVNELTTSLAEQTQKYKAELASWMKKLIE</sequence>
<dbReference type="AlphaFoldDB" id="A0A176VRY4"/>
<feature type="region of interest" description="Disordered" evidence="1">
    <location>
        <begin position="1"/>
        <end position="54"/>
    </location>
</feature>
<reference evidence="2" key="1">
    <citation type="submission" date="2016-03" db="EMBL/GenBank/DDBJ databases">
        <title>Mechanisms controlling the formation of the plant cell surface in tip-growing cells are functionally conserved among land plants.</title>
        <authorList>
            <person name="Honkanen S."/>
            <person name="Jones V.A."/>
            <person name="Morieri G."/>
            <person name="Champion C."/>
            <person name="Hetherington A.J."/>
            <person name="Kelly S."/>
            <person name="Saint-Marcoux D."/>
            <person name="Proust H."/>
            <person name="Prescott H."/>
            <person name="Dolan L."/>
        </authorList>
    </citation>
    <scope>NUCLEOTIDE SEQUENCE [LARGE SCALE GENOMIC DNA]</scope>
    <source>
        <tissue evidence="2">Whole gametophyte</tissue>
    </source>
</reference>
<feature type="compositionally biased region" description="Basic and acidic residues" evidence="1">
    <location>
        <begin position="21"/>
        <end position="32"/>
    </location>
</feature>
<organism evidence="2 3">
    <name type="scientific">Marchantia polymorpha subsp. ruderalis</name>
    <dbReference type="NCBI Taxonomy" id="1480154"/>
    <lineage>
        <taxon>Eukaryota</taxon>
        <taxon>Viridiplantae</taxon>
        <taxon>Streptophyta</taxon>
        <taxon>Embryophyta</taxon>
        <taxon>Marchantiophyta</taxon>
        <taxon>Marchantiopsida</taxon>
        <taxon>Marchantiidae</taxon>
        <taxon>Marchantiales</taxon>
        <taxon>Marchantiaceae</taxon>
        <taxon>Marchantia</taxon>
    </lineage>
</organism>
<accession>A0A176VRY4</accession>
<dbReference type="EMBL" id="LVLJ01003108">
    <property type="protein sequence ID" value="OAE22616.1"/>
    <property type="molecule type" value="Genomic_DNA"/>
</dbReference>
<comment type="caution">
    <text evidence="2">The sequence shown here is derived from an EMBL/GenBank/DDBJ whole genome shotgun (WGS) entry which is preliminary data.</text>
</comment>
<dbReference type="Proteomes" id="UP000077202">
    <property type="component" value="Unassembled WGS sequence"/>
</dbReference>
<feature type="region of interest" description="Disordered" evidence="1">
    <location>
        <begin position="118"/>
        <end position="138"/>
    </location>
</feature>
<gene>
    <name evidence="2" type="ORF">AXG93_2272s1020</name>
</gene>
<evidence type="ECO:0000256" key="1">
    <source>
        <dbReference type="SAM" id="MobiDB-lite"/>
    </source>
</evidence>
<keyword evidence="3" id="KW-1185">Reference proteome</keyword>
<protein>
    <submittedName>
        <fullName evidence="2">Uncharacterized protein</fullName>
    </submittedName>
</protein>
<evidence type="ECO:0000313" key="3">
    <source>
        <dbReference type="Proteomes" id="UP000077202"/>
    </source>
</evidence>
<feature type="compositionally biased region" description="Basic residues" evidence="1">
    <location>
        <begin position="10"/>
        <end position="20"/>
    </location>
</feature>